<evidence type="ECO:0000256" key="2">
    <source>
        <dbReference type="ARBA" id="ARBA00023136"/>
    </source>
</evidence>
<name>A2Z3E6_ORYSI</name>
<keyword evidence="4" id="KW-1185">Reference proteome</keyword>
<dbReference type="STRING" id="39946.A2Z3E6"/>
<dbReference type="HOGENOM" id="CLU_051752_3_2_1"/>
<dbReference type="Proteomes" id="UP000007015">
    <property type="component" value="Chromosome 9"/>
</dbReference>
<evidence type="ECO:0000313" key="4">
    <source>
        <dbReference type="Proteomes" id="UP000007015"/>
    </source>
</evidence>
<dbReference type="GO" id="GO:0009506">
    <property type="term" value="C:plasmodesma"/>
    <property type="evidence" value="ECO:0007669"/>
    <property type="project" value="TreeGrafter"/>
</dbReference>
<gene>
    <name evidence="3" type="ORF">OsI_32149</name>
</gene>
<accession>A2Z3E6</accession>
<evidence type="ECO:0000256" key="1">
    <source>
        <dbReference type="ARBA" id="ARBA00004370"/>
    </source>
</evidence>
<dbReference type="InterPro" id="IPR044839">
    <property type="entry name" value="NDR1-like"/>
</dbReference>
<dbReference type="PANTHER" id="PTHR31415">
    <property type="entry name" value="OS05G0367900 PROTEIN"/>
    <property type="match status" value="1"/>
</dbReference>
<dbReference type="GO" id="GO:0005886">
    <property type="term" value="C:plasma membrane"/>
    <property type="evidence" value="ECO:0007669"/>
    <property type="project" value="TreeGrafter"/>
</dbReference>
<evidence type="ECO:0008006" key="5">
    <source>
        <dbReference type="Google" id="ProtNLM"/>
    </source>
</evidence>
<organism evidence="3 4">
    <name type="scientific">Oryza sativa subsp. indica</name>
    <name type="common">Rice</name>
    <dbReference type="NCBI Taxonomy" id="39946"/>
    <lineage>
        <taxon>Eukaryota</taxon>
        <taxon>Viridiplantae</taxon>
        <taxon>Streptophyta</taxon>
        <taxon>Embryophyta</taxon>
        <taxon>Tracheophyta</taxon>
        <taxon>Spermatophyta</taxon>
        <taxon>Magnoliopsida</taxon>
        <taxon>Liliopsida</taxon>
        <taxon>Poales</taxon>
        <taxon>Poaceae</taxon>
        <taxon>BOP clade</taxon>
        <taxon>Oryzoideae</taxon>
        <taxon>Oryzeae</taxon>
        <taxon>Oryzinae</taxon>
        <taxon>Oryza</taxon>
        <taxon>Oryza sativa</taxon>
    </lineage>
</organism>
<reference evidence="3 4" key="1">
    <citation type="journal article" date="2005" name="PLoS Biol.">
        <title>The genomes of Oryza sativa: a history of duplications.</title>
        <authorList>
            <person name="Yu J."/>
            <person name="Wang J."/>
            <person name="Lin W."/>
            <person name="Li S."/>
            <person name="Li H."/>
            <person name="Zhou J."/>
            <person name="Ni P."/>
            <person name="Dong W."/>
            <person name="Hu S."/>
            <person name="Zeng C."/>
            <person name="Zhang J."/>
            <person name="Zhang Y."/>
            <person name="Li R."/>
            <person name="Xu Z."/>
            <person name="Li S."/>
            <person name="Li X."/>
            <person name="Zheng H."/>
            <person name="Cong L."/>
            <person name="Lin L."/>
            <person name="Yin J."/>
            <person name="Geng J."/>
            <person name="Li G."/>
            <person name="Shi J."/>
            <person name="Liu J."/>
            <person name="Lv H."/>
            <person name="Li J."/>
            <person name="Wang J."/>
            <person name="Deng Y."/>
            <person name="Ran L."/>
            <person name="Shi X."/>
            <person name="Wang X."/>
            <person name="Wu Q."/>
            <person name="Li C."/>
            <person name="Ren X."/>
            <person name="Wang J."/>
            <person name="Wang X."/>
            <person name="Li D."/>
            <person name="Liu D."/>
            <person name="Zhang X."/>
            <person name="Ji Z."/>
            <person name="Zhao W."/>
            <person name="Sun Y."/>
            <person name="Zhang Z."/>
            <person name="Bao J."/>
            <person name="Han Y."/>
            <person name="Dong L."/>
            <person name="Ji J."/>
            <person name="Chen P."/>
            <person name="Wu S."/>
            <person name="Liu J."/>
            <person name="Xiao Y."/>
            <person name="Bu D."/>
            <person name="Tan J."/>
            <person name="Yang L."/>
            <person name="Ye C."/>
            <person name="Zhang J."/>
            <person name="Xu J."/>
            <person name="Zhou Y."/>
            <person name="Yu Y."/>
            <person name="Zhang B."/>
            <person name="Zhuang S."/>
            <person name="Wei H."/>
            <person name="Liu B."/>
            <person name="Lei M."/>
            <person name="Yu H."/>
            <person name="Li Y."/>
            <person name="Xu H."/>
            <person name="Wei S."/>
            <person name="He X."/>
            <person name="Fang L."/>
            <person name="Zhang Z."/>
            <person name="Zhang Y."/>
            <person name="Huang X."/>
            <person name="Su Z."/>
            <person name="Tong W."/>
            <person name="Li J."/>
            <person name="Tong Z."/>
            <person name="Li S."/>
            <person name="Ye J."/>
            <person name="Wang L."/>
            <person name="Fang L."/>
            <person name="Lei T."/>
            <person name="Chen C."/>
            <person name="Chen H."/>
            <person name="Xu Z."/>
            <person name="Li H."/>
            <person name="Huang H."/>
            <person name="Zhang F."/>
            <person name="Xu H."/>
            <person name="Li N."/>
            <person name="Zhao C."/>
            <person name="Li S."/>
            <person name="Dong L."/>
            <person name="Huang Y."/>
            <person name="Li L."/>
            <person name="Xi Y."/>
            <person name="Qi Q."/>
            <person name="Li W."/>
            <person name="Zhang B."/>
            <person name="Hu W."/>
            <person name="Zhang Y."/>
            <person name="Tian X."/>
            <person name="Jiao Y."/>
            <person name="Liang X."/>
            <person name="Jin J."/>
            <person name="Gao L."/>
            <person name="Zheng W."/>
            <person name="Hao B."/>
            <person name="Liu S."/>
            <person name="Wang W."/>
            <person name="Yuan L."/>
            <person name="Cao M."/>
            <person name="McDermott J."/>
            <person name="Samudrala R."/>
            <person name="Wang J."/>
            <person name="Wong G.K."/>
            <person name="Yang H."/>
        </authorList>
    </citation>
    <scope>NUCLEOTIDE SEQUENCE [LARGE SCALE GENOMIC DNA]</scope>
    <source>
        <strain evidence="4">cv. 93-11</strain>
    </source>
</reference>
<dbReference type="PANTHER" id="PTHR31415:SF81">
    <property type="entry name" value="OS09G0532200 PROTEIN"/>
    <property type="match status" value="1"/>
</dbReference>
<evidence type="ECO:0000313" key="3">
    <source>
        <dbReference type="EMBL" id="EAZ09857.1"/>
    </source>
</evidence>
<dbReference type="GO" id="GO:0098542">
    <property type="term" value="P:defense response to other organism"/>
    <property type="evidence" value="ECO:0007669"/>
    <property type="project" value="InterPro"/>
</dbReference>
<dbReference type="OMA" id="DCAAHRV"/>
<comment type="subcellular location">
    <subcellularLocation>
        <location evidence="1">Membrane</location>
    </subcellularLocation>
</comment>
<dbReference type="AlphaFoldDB" id="A2Z3E6"/>
<proteinExistence type="predicted"/>
<dbReference type="Gramene" id="BGIOSGA029382-TA">
    <property type="protein sequence ID" value="BGIOSGA029382-PA"/>
    <property type="gene ID" value="BGIOSGA029382"/>
</dbReference>
<sequence>MDVSRKARFCEAHHRARRFRHLATAALAVAALAAAAATAAAAALVLYLVYRPVMPQASVPRAAVYHLALANASSSAHALAASVQFTLVLHNPSDRASLLYDGLVAYASYRGEPVMPPAPLPPVAQDRGADVAMSPLLGGAAVPVSPDAARALAADCAARRVQLRLVVMGRVKYRSRPFRSGWRDLYVRCNVVVGLSTEAAVAAGGGGGGGDVPLLEYPRCAVDA</sequence>
<keyword evidence="2" id="KW-0472">Membrane</keyword>
<protein>
    <recommendedName>
        <fullName evidence="5">Late embryogenesis abundant protein LEA-2 subgroup domain-containing protein</fullName>
    </recommendedName>
</protein>
<dbReference type="EMBL" id="CM000134">
    <property type="protein sequence ID" value="EAZ09857.1"/>
    <property type="molecule type" value="Genomic_DNA"/>
</dbReference>